<gene>
    <name evidence="2" type="ORF">DW116_08185</name>
</gene>
<sequence>MKELEVVQVRKRKTAEQPMEQPVKKPDAYDKVVEKAFWFVIGFSIALMVCCVAFGQTINA</sequence>
<protein>
    <submittedName>
        <fullName evidence="2">Uncharacterized protein</fullName>
    </submittedName>
</protein>
<dbReference type="Proteomes" id="UP000285832">
    <property type="component" value="Unassembled WGS sequence"/>
</dbReference>
<proteinExistence type="predicted"/>
<organism evidence="2 3">
    <name type="scientific">[Ruminococcus] lactaris</name>
    <dbReference type="NCBI Taxonomy" id="46228"/>
    <lineage>
        <taxon>Bacteria</taxon>
        <taxon>Bacillati</taxon>
        <taxon>Bacillota</taxon>
        <taxon>Clostridia</taxon>
        <taxon>Lachnospirales</taxon>
        <taxon>Lachnospiraceae</taxon>
        <taxon>Mediterraneibacter</taxon>
    </lineage>
</organism>
<keyword evidence="1" id="KW-0472">Membrane</keyword>
<name>A0A415D4S5_9FIRM</name>
<feature type="transmembrane region" description="Helical" evidence="1">
    <location>
        <begin position="36"/>
        <end position="55"/>
    </location>
</feature>
<reference evidence="2 3" key="1">
    <citation type="submission" date="2018-08" db="EMBL/GenBank/DDBJ databases">
        <title>A genome reference for cultivated species of the human gut microbiota.</title>
        <authorList>
            <person name="Zou Y."/>
            <person name="Xue W."/>
            <person name="Luo G."/>
        </authorList>
    </citation>
    <scope>NUCLEOTIDE SEQUENCE [LARGE SCALE GENOMIC DNA]</scope>
    <source>
        <strain evidence="2 3">AM09-9</strain>
    </source>
</reference>
<keyword evidence="1" id="KW-1133">Transmembrane helix</keyword>
<evidence type="ECO:0000313" key="2">
    <source>
        <dbReference type="EMBL" id="RHJ61143.1"/>
    </source>
</evidence>
<accession>A0A415D4S5</accession>
<dbReference type="AlphaFoldDB" id="A0A415D4S5"/>
<keyword evidence="1" id="KW-0812">Transmembrane</keyword>
<dbReference type="RefSeq" id="WP_118279130.1">
    <property type="nucleotide sequence ID" value="NZ_JAQDJO010000017.1"/>
</dbReference>
<evidence type="ECO:0000256" key="1">
    <source>
        <dbReference type="SAM" id="Phobius"/>
    </source>
</evidence>
<comment type="caution">
    <text evidence="2">The sequence shown here is derived from an EMBL/GenBank/DDBJ whole genome shotgun (WGS) entry which is preliminary data.</text>
</comment>
<evidence type="ECO:0000313" key="3">
    <source>
        <dbReference type="Proteomes" id="UP000285832"/>
    </source>
</evidence>
<dbReference type="EMBL" id="QRMI01000018">
    <property type="protein sequence ID" value="RHJ61143.1"/>
    <property type="molecule type" value="Genomic_DNA"/>
</dbReference>